<evidence type="ECO:0000259" key="4">
    <source>
        <dbReference type="Pfam" id="PF00535"/>
    </source>
</evidence>
<evidence type="ECO:0000313" key="6">
    <source>
        <dbReference type="Proteomes" id="UP000178911"/>
    </source>
</evidence>
<comment type="similarity">
    <text evidence="1">Belongs to the glycosyltransferase 2 family.</text>
</comment>
<dbReference type="SUPFAM" id="SSF53448">
    <property type="entry name" value="Nucleotide-diphospho-sugar transferases"/>
    <property type="match status" value="1"/>
</dbReference>
<gene>
    <name evidence="5" type="ORF">A3A13_04470</name>
</gene>
<evidence type="ECO:0000313" key="5">
    <source>
        <dbReference type="EMBL" id="OGN23343.1"/>
    </source>
</evidence>
<dbReference type="EMBL" id="MGKJ01000020">
    <property type="protein sequence ID" value="OGN23343.1"/>
    <property type="molecule type" value="Genomic_DNA"/>
</dbReference>
<organism evidence="5 6">
    <name type="scientific">Candidatus Yanofskybacteria bacterium RIFCSPLOWO2_01_FULL_43_22</name>
    <dbReference type="NCBI Taxonomy" id="1802695"/>
    <lineage>
        <taxon>Bacteria</taxon>
        <taxon>Candidatus Yanofskyibacteriota</taxon>
    </lineage>
</organism>
<dbReference type="STRING" id="1802695.A3A13_04470"/>
<keyword evidence="3" id="KW-0808">Transferase</keyword>
<name>A0A1F8GDD4_9BACT</name>
<dbReference type="GO" id="GO:0016757">
    <property type="term" value="F:glycosyltransferase activity"/>
    <property type="evidence" value="ECO:0007669"/>
    <property type="project" value="UniProtKB-KW"/>
</dbReference>
<sequence length="489" mass="56190">MSDKINLGFLKFEEFIQRRSVTLINNPESKLDQKFEVENYLSKLNPGYLNEIESSSLLDTQPLSEKARIIVTIIAYNEGSRIRKTLDNYLNQDIDPSLFEIVILDNHPQSIERDNTFYEVQSFKNNNPSLSIIYAHKVWAEGEYATVGNARKYVFDIATMRVSKRLQAEYETILISNDADTVSLETNYLSSILSEFDTNQTTDALVTLSVVPLSAILKPNLYAVLSLWDALDGYVANREPYNLKGSTSAFRTSIYTAVGGFNSMSKMAEDLEIGWLIADARNWDTNSVIQFKKTKHVQDPRRILMATASRIPVNEMYYDFVAKPEIRNADNDTLLSLIPNSLDWELFQEDADSFWQGRTTGMYKWRGERFTFDFKQAMDKIGAEFEIINDRVRLKKLEKLVLNYTKDFGETITIARSEERKWDPVRQAKMKKFFSSISDSIIAARNKMAEKVLSQIKNSEAEGNTAETNHLLREYRRFAGSGYDSERIT</sequence>
<reference evidence="5 6" key="1">
    <citation type="journal article" date="2016" name="Nat. Commun.">
        <title>Thousands of microbial genomes shed light on interconnected biogeochemical processes in an aquifer system.</title>
        <authorList>
            <person name="Anantharaman K."/>
            <person name="Brown C.T."/>
            <person name="Hug L.A."/>
            <person name="Sharon I."/>
            <person name="Castelle C.J."/>
            <person name="Probst A.J."/>
            <person name="Thomas B.C."/>
            <person name="Singh A."/>
            <person name="Wilkins M.J."/>
            <person name="Karaoz U."/>
            <person name="Brodie E.L."/>
            <person name="Williams K.H."/>
            <person name="Hubbard S.S."/>
            <person name="Banfield J.F."/>
        </authorList>
    </citation>
    <scope>NUCLEOTIDE SEQUENCE [LARGE SCALE GENOMIC DNA]</scope>
</reference>
<protein>
    <recommendedName>
        <fullName evidence="4">Glycosyltransferase 2-like domain-containing protein</fullName>
    </recommendedName>
</protein>
<dbReference type="InterPro" id="IPR001173">
    <property type="entry name" value="Glyco_trans_2-like"/>
</dbReference>
<feature type="domain" description="Glycosyltransferase 2-like" evidence="4">
    <location>
        <begin position="71"/>
        <end position="199"/>
    </location>
</feature>
<evidence type="ECO:0000256" key="2">
    <source>
        <dbReference type="ARBA" id="ARBA00022676"/>
    </source>
</evidence>
<dbReference type="Proteomes" id="UP000178911">
    <property type="component" value="Unassembled WGS sequence"/>
</dbReference>
<keyword evidence="2" id="KW-0328">Glycosyltransferase</keyword>
<evidence type="ECO:0000256" key="3">
    <source>
        <dbReference type="ARBA" id="ARBA00022679"/>
    </source>
</evidence>
<dbReference type="PANTHER" id="PTHR43630">
    <property type="entry name" value="POLY-BETA-1,6-N-ACETYL-D-GLUCOSAMINE SYNTHASE"/>
    <property type="match status" value="1"/>
</dbReference>
<dbReference type="Pfam" id="PF00535">
    <property type="entry name" value="Glycos_transf_2"/>
    <property type="match status" value="1"/>
</dbReference>
<accession>A0A1F8GDD4</accession>
<comment type="caution">
    <text evidence="5">The sequence shown here is derived from an EMBL/GenBank/DDBJ whole genome shotgun (WGS) entry which is preliminary data.</text>
</comment>
<dbReference type="PANTHER" id="PTHR43630:SF1">
    <property type="entry name" value="POLY-BETA-1,6-N-ACETYL-D-GLUCOSAMINE SYNTHASE"/>
    <property type="match status" value="1"/>
</dbReference>
<dbReference type="InterPro" id="IPR029044">
    <property type="entry name" value="Nucleotide-diphossugar_trans"/>
</dbReference>
<proteinExistence type="inferred from homology"/>
<dbReference type="Gene3D" id="3.90.550.10">
    <property type="entry name" value="Spore Coat Polysaccharide Biosynthesis Protein SpsA, Chain A"/>
    <property type="match status" value="1"/>
</dbReference>
<evidence type="ECO:0000256" key="1">
    <source>
        <dbReference type="ARBA" id="ARBA00006739"/>
    </source>
</evidence>
<dbReference type="AlphaFoldDB" id="A0A1F8GDD4"/>